<name>A0ABV9QMC1_9FIRM</name>
<comment type="caution">
    <text evidence="6">The sequence shown here is derived from an EMBL/GenBank/DDBJ whole genome shotgun (WGS) entry which is preliminary data.</text>
</comment>
<dbReference type="Proteomes" id="UP001595916">
    <property type="component" value="Unassembled WGS sequence"/>
</dbReference>
<dbReference type="RefSeq" id="WP_379788762.1">
    <property type="nucleotide sequence ID" value="NZ_JBHSHL010000039.1"/>
</dbReference>
<evidence type="ECO:0000256" key="1">
    <source>
        <dbReference type="ARBA" id="ARBA00022691"/>
    </source>
</evidence>
<feature type="domain" description="Radical SAM core" evidence="5">
    <location>
        <begin position="1"/>
        <end position="220"/>
    </location>
</feature>
<dbReference type="SFLD" id="SFLDS00029">
    <property type="entry name" value="Radical_SAM"/>
    <property type="match status" value="1"/>
</dbReference>
<evidence type="ECO:0000256" key="4">
    <source>
        <dbReference type="ARBA" id="ARBA00023014"/>
    </source>
</evidence>
<dbReference type="InterPro" id="IPR007197">
    <property type="entry name" value="rSAM"/>
</dbReference>
<gene>
    <name evidence="6" type="ORF">ACFO4R_09000</name>
</gene>
<evidence type="ECO:0000256" key="3">
    <source>
        <dbReference type="ARBA" id="ARBA00023004"/>
    </source>
</evidence>
<reference evidence="7" key="1">
    <citation type="journal article" date="2019" name="Int. J. Syst. Evol. Microbiol.">
        <title>The Global Catalogue of Microorganisms (GCM) 10K type strain sequencing project: providing services to taxonomists for standard genome sequencing and annotation.</title>
        <authorList>
            <consortium name="The Broad Institute Genomics Platform"/>
            <consortium name="The Broad Institute Genome Sequencing Center for Infectious Disease"/>
            <person name="Wu L."/>
            <person name="Ma J."/>
        </authorList>
    </citation>
    <scope>NUCLEOTIDE SEQUENCE [LARGE SCALE GENOMIC DNA]</scope>
    <source>
        <strain evidence="7">CCUG 46385</strain>
    </source>
</reference>
<dbReference type="Pfam" id="PF04055">
    <property type="entry name" value="Radical_SAM"/>
    <property type="match status" value="1"/>
</dbReference>
<proteinExistence type="predicted"/>
<dbReference type="EMBL" id="JBHSHL010000039">
    <property type="protein sequence ID" value="MFC4805217.1"/>
    <property type="molecule type" value="Genomic_DNA"/>
</dbReference>
<keyword evidence="4" id="KW-0411">Iron-sulfur</keyword>
<keyword evidence="2" id="KW-0479">Metal-binding</keyword>
<keyword evidence="1" id="KW-0949">S-adenosyl-L-methionine</keyword>
<protein>
    <submittedName>
        <fullName evidence="6">Radical SAM protein</fullName>
    </submittedName>
</protein>
<dbReference type="Gene3D" id="3.20.20.70">
    <property type="entry name" value="Aldolase class I"/>
    <property type="match status" value="1"/>
</dbReference>
<keyword evidence="3" id="KW-0408">Iron</keyword>
<sequence>MNGVYLAISMTSNCNLKCFYCKPTGESISGEVGTISYDEFCNIVSATYHKGIDKFRLTGGECTIVPYFEQAIEFIMNMGADTRINVCSNGCKLKEYIPVLSKYKDRINVRISVDSICEYLNGYHFPKWLSPETIGCTKLLLESGIRTRYNIVITSYNIEQVKELVEKSLKLGVDIKLLDLYVQDIYLGGKGTSQEFWDTTYQSLSQFRKWLEDISDRFVENYWDDSAYGIPMNAYFVGDQSIVLKDSSKGAHFSKFCINKCNKYSKCQEGIYVPFVSVGSLLHINGCYNEALRWNLKNKKIEEMENAFSEMLKLFDELVVKTESAANFSGHHTCVGDENE</sequence>
<evidence type="ECO:0000313" key="6">
    <source>
        <dbReference type="EMBL" id="MFC4805217.1"/>
    </source>
</evidence>
<dbReference type="InterPro" id="IPR050377">
    <property type="entry name" value="Radical_SAM_PqqE_MftC-like"/>
</dbReference>
<dbReference type="SFLD" id="SFLDG01067">
    <property type="entry name" value="SPASM/twitch_domain_containing"/>
    <property type="match status" value="1"/>
</dbReference>
<dbReference type="InterPro" id="IPR013785">
    <property type="entry name" value="Aldolase_TIM"/>
</dbReference>
<evidence type="ECO:0000259" key="5">
    <source>
        <dbReference type="PROSITE" id="PS51918"/>
    </source>
</evidence>
<accession>A0ABV9QMC1</accession>
<evidence type="ECO:0000313" key="7">
    <source>
        <dbReference type="Proteomes" id="UP001595916"/>
    </source>
</evidence>
<dbReference type="CDD" id="cd01335">
    <property type="entry name" value="Radical_SAM"/>
    <property type="match status" value="1"/>
</dbReference>
<dbReference type="InterPro" id="IPR058240">
    <property type="entry name" value="rSAM_sf"/>
</dbReference>
<dbReference type="PANTHER" id="PTHR11228:SF7">
    <property type="entry name" value="PQQA PEPTIDE CYCLASE"/>
    <property type="match status" value="1"/>
</dbReference>
<keyword evidence="7" id="KW-1185">Reference proteome</keyword>
<dbReference type="PANTHER" id="PTHR11228">
    <property type="entry name" value="RADICAL SAM DOMAIN PROTEIN"/>
    <property type="match status" value="1"/>
</dbReference>
<organism evidence="6 7">
    <name type="scientific">Filifactor villosus</name>
    <dbReference type="NCBI Taxonomy" id="29374"/>
    <lineage>
        <taxon>Bacteria</taxon>
        <taxon>Bacillati</taxon>
        <taxon>Bacillota</taxon>
        <taxon>Clostridia</taxon>
        <taxon>Peptostreptococcales</taxon>
        <taxon>Filifactoraceae</taxon>
        <taxon>Filifactor</taxon>
    </lineage>
</organism>
<dbReference type="PROSITE" id="PS51918">
    <property type="entry name" value="RADICAL_SAM"/>
    <property type="match status" value="1"/>
</dbReference>
<dbReference type="SUPFAM" id="SSF102114">
    <property type="entry name" value="Radical SAM enzymes"/>
    <property type="match status" value="1"/>
</dbReference>
<evidence type="ECO:0000256" key="2">
    <source>
        <dbReference type="ARBA" id="ARBA00022723"/>
    </source>
</evidence>